<proteinExistence type="predicted"/>
<dbReference type="GO" id="GO:0016787">
    <property type="term" value="F:hydrolase activity"/>
    <property type="evidence" value="ECO:0007669"/>
    <property type="project" value="UniProtKB-KW"/>
</dbReference>
<dbReference type="STRING" id="1189621.A3SI_00390"/>
<evidence type="ECO:0000313" key="1">
    <source>
        <dbReference type="EMBL" id="EIM78880.1"/>
    </source>
</evidence>
<protein>
    <submittedName>
        <fullName evidence="1">Alpha/beta hydrolase</fullName>
    </submittedName>
</protein>
<dbReference type="AlphaFoldDB" id="I5CAM8"/>
<dbReference type="SUPFAM" id="SSF53474">
    <property type="entry name" value="alpha/beta-Hydrolases"/>
    <property type="match status" value="1"/>
</dbReference>
<comment type="caution">
    <text evidence="1">The sequence shown here is derived from an EMBL/GenBank/DDBJ whole genome shotgun (WGS) entry which is preliminary data.</text>
</comment>
<dbReference type="EMBL" id="AJYA01000001">
    <property type="protein sequence ID" value="EIM78880.1"/>
    <property type="molecule type" value="Genomic_DNA"/>
</dbReference>
<name>I5CAM8_9BACT</name>
<dbReference type="Proteomes" id="UP000005551">
    <property type="component" value="Unassembled WGS sequence"/>
</dbReference>
<evidence type="ECO:0000313" key="2">
    <source>
        <dbReference type="Proteomes" id="UP000005551"/>
    </source>
</evidence>
<dbReference type="InterPro" id="IPR029058">
    <property type="entry name" value="AB_hydrolase_fold"/>
</dbReference>
<reference evidence="1 2" key="1">
    <citation type="submission" date="2012-05" db="EMBL/GenBank/DDBJ databases">
        <title>Genome sequence of Nitritalea halalkaliphila LW7.</title>
        <authorList>
            <person name="Jangir P.K."/>
            <person name="Singh A."/>
            <person name="Shivaji S."/>
            <person name="Sharma R."/>
        </authorList>
    </citation>
    <scope>NUCLEOTIDE SEQUENCE [LARGE SCALE GENOMIC DNA]</scope>
    <source>
        <strain evidence="1 2">LW7</strain>
    </source>
</reference>
<organism evidence="1 2">
    <name type="scientific">Nitritalea halalkaliphila LW7</name>
    <dbReference type="NCBI Taxonomy" id="1189621"/>
    <lineage>
        <taxon>Bacteria</taxon>
        <taxon>Pseudomonadati</taxon>
        <taxon>Bacteroidota</taxon>
        <taxon>Cytophagia</taxon>
        <taxon>Cytophagales</taxon>
        <taxon>Cyclobacteriaceae</taxon>
        <taxon>Nitritalea</taxon>
    </lineage>
</organism>
<accession>I5CAM8</accession>
<dbReference type="Gene3D" id="3.40.50.1820">
    <property type="entry name" value="alpha/beta hydrolase"/>
    <property type="match status" value="1"/>
</dbReference>
<dbReference type="RefSeq" id="WP_009053098.1">
    <property type="nucleotide sequence ID" value="NZ_AJYA01000001.1"/>
</dbReference>
<keyword evidence="1" id="KW-0378">Hydrolase</keyword>
<gene>
    <name evidence="1" type="ORF">A3SI_00390</name>
</gene>
<keyword evidence="2" id="KW-1185">Reference proteome</keyword>
<sequence length="163" mass="17832">MAKRLLRVFIGAAILLTLLLVFGPRARTISLAAIQAPAVPTELTELERYVQEKEAQERDLKPDNEAKIIWADPENKQKTPYSVLYIHGFTASEREGSPVNRELAAALGANLYLARLPEHGVERRDAMEGLRAEDLMAGAKEALKIARQLGDQVVVIGTSMGGA</sequence>